<evidence type="ECO:0000256" key="1">
    <source>
        <dbReference type="SAM" id="Phobius"/>
    </source>
</evidence>
<accession>A0ABX7EMV1</accession>
<feature type="chain" id="PRO_5045186970" evidence="2">
    <location>
        <begin position="37"/>
        <end position="513"/>
    </location>
</feature>
<organism evidence="4 5">
    <name type="scientific">Streptomyces koyangensis</name>
    <dbReference type="NCBI Taxonomy" id="188770"/>
    <lineage>
        <taxon>Bacteria</taxon>
        <taxon>Bacillati</taxon>
        <taxon>Actinomycetota</taxon>
        <taxon>Actinomycetes</taxon>
        <taxon>Kitasatosporales</taxon>
        <taxon>Streptomycetaceae</taxon>
        <taxon>Streptomyces</taxon>
        <taxon>Streptomyces aurantiacus group</taxon>
    </lineage>
</organism>
<keyword evidence="1" id="KW-1133">Transmembrane helix</keyword>
<feature type="signal peptide" evidence="2">
    <location>
        <begin position="1"/>
        <end position="36"/>
    </location>
</feature>
<dbReference type="EMBL" id="CP049945">
    <property type="protein sequence ID" value="QRF05871.1"/>
    <property type="molecule type" value="Genomic_DNA"/>
</dbReference>
<feature type="transmembrane region" description="Helical" evidence="1">
    <location>
        <begin position="431"/>
        <end position="451"/>
    </location>
</feature>
<keyword evidence="1" id="KW-0472">Membrane</keyword>
<feature type="domain" description="Beta-lactamase-related" evidence="3">
    <location>
        <begin position="50"/>
        <end position="358"/>
    </location>
</feature>
<evidence type="ECO:0000313" key="4">
    <source>
        <dbReference type="EMBL" id="QRF05871.1"/>
    </source>
</evidence>
<dbReference type="InterPro" id="IPR012338">
    <property type="entry name" value="Beta-lactam/transpept-like"/>
</dbReference>
<dbReference type="PANTHER" id="PTHR46825:SF9">
    <property type="entry name" value="BETA-LACTAMASE-RELATED DOMAIN-CONTAINING PROTEIN"/>
    <property type="match status" value="1"/>
</dbReference>
<dbReference type="InterPro" id="IPR050491">
    <property type="entry name" value="AmpC-like"/>
</dbReference>
<name>A0ABX7EMV1_9ACTN</name>
<dbReference type="Proteomes" id="UP000596311">
    <property type="component" value="Chromosome"/>
</dbReference>
<feature type="transmembrane region" description="Helical" evidence="1">
    <location>
        <begin position="463"/>
        <end position="485"/>
    </location>
</feature>
<dbReference type="RefSeq" id="WP_203216382.1">
    <property type="nucleotide sequence ID" value="NZ_CP049945.1"/>
</dbReference>
<feature type="transmembrane region" description="Helical" evidence="1">
    <location>
        <begin position="394"/>
        <end position="411"/>
    </location>
</feature>
<gene>
    <name evidence="4" type="ORF">G9U55_29460</name>
</gene>
<evidence type="ECO:0000313" key="5">
    <source>
        <dbReference type="Proteomes" id="UP000596311"/>
    </source>
</evidence>
<dbReference type="Pfam" id="PF00144">
    <property type="entry name" value="Beta-lactamase"/>
    <property type="match status" value="1"/>
</dbReference>
<keyword evidence="2" id="KW-0732">Signal</keyword>
<protein>
    <submittedName>
        <fullName evidence="4">Beta-lactamase family protein</fullName>
    </submittedName>
</protein>
<keyword evidence="5" id="KW-1185">Reference proteome</keyword>
<reference evidence="4 5" key="1">
    <citation type="submission" date="2020-03" db="EMBL/GenBank/DDBJ databases">
        <title>Genome mining and metabolic profiling illuminate the polycyclic tetramate macrolactams from Streptomyces koyangensis SCSIO 5802.</title>
        <authorList>
            <person name="Ding W."/>
        </authorList>
    </citation>
    <scope>NUCLEOTIDE SEQUENCE [LARGE SCALE GENOMIC DNA]</scope>
    <source>
        <strain evidence="4 5">SCSIO 5802</strain>
    </source>
</reference>
<keyword evidence="1" id="KW-0812">Transmembrane</keyword>
<proteinExistence type="predicted"/>
<dbReference type="SUPFAM" id="SSF56601">
    <property type="entry name" value="beta-lactamase/transpeptidase-like"/>
    <property type="match status" value="1"/>
</dbReference>
<dbReference type="PANTHER" id="PTHR46825">
    <property type="entry name" value="D-ALANYL-D-ALANINE-CARBOXYPEPTIDASE/ENDOPEPTIDASE AMPH"/>
    <property type="match status" value="1"/>
</dbReference>
<sequence>MTTPQLRLRGRRSPLRVAVAVLLSAAPLLVPVPAQAAPREAPVLDRATADRFVRDHLARTGVPGATVTVTRGDRVVLAAGYGHTAAGERMTARTPVPVASLSKAMTALAVTTLAEEGRVDFDGPVHDQLPEFAPDDARAARITPRQLLDQTSGMADSAHPDLALPQPRTLKAAVAALRTTRLAADPGTAWHYHNTNYAVAARLVETATGTPYAEHLRRSLFAPLGMTGTETVDTTADMPDGARGYVRAYGQTIERNHPRLFTAGGFGVVSTADDLGKWLIAQHTEGTSATGRRAAPAAAVRLTRTPPSGQTYAMGWNRREEKGQPLRIEHTGSLFTHNSMATLLPASGVGIAVVTNTGMVSGDDAPLLVDGLVDLAEGRTPADRAPFTDTADPVLGGLSLLALGLAVRGVLRAGRWARRPWRGPLRPALRLAPYLLPGLLLLGLADLFGLLMGRAGTLAQITYVWPALFLWSATTALAATAVLAARCLALLRVRRGRAPGWPGRRRTARESDD</sequence>
<evidence type="ECO:0000259" key="3">
    <source>
        <dbReference type="Pfam" id="PF00144"/>
    </source>
</evidence>
<evidence type="ECO:0000256" key="2">
    <source>
        <dbReference type="SAM" id="SignalP"/>
    </source>
</evidence>
<dbReference type="InterPro" id="IPR001466">
    <property type="entry name" value="Beta-lactam-related"/>
</dbReference>
<dbReference type="Gene3D" id="3.40.710.10">
    <property type="entry name" value="DD-peptidase/beta-lactamase superfamily"/>
    <property type="match status" value="1"/>
</dbReference>